<accession>M0NBZ0</accession>
<dbReference type="PATRIC" id="fig|1227457.3.peg.959"/>
<dbReference type="eggNOG" id="arCOG02134">
    <property type="taxonomic scope" value="Archaea"/>
</dbReference>
<reference evidence="1 2" key="1">
    <citation type="journal article" date="2014" name="PLoS Genet.">
        <title>Phylogenetically driven sequencing of extremely halophilic archaea reveals strategies for static and dynamic osmo-response.</title>
        <authorList>
            <person name="Becker E.A."/>
            <person name="Seitzer P.M."/>
            <person name="Tritt A."/>
            <person name="Larsen D."/>
            <person name="Krusor M."/>
            <person name="Yao A.I."/>
            <person name="Wu D."/>
            <person name="Madern D."/>
            <person name="Eisen J.A."/>
            <person name="Darling A.E."/>
            <person name="Facciotti M.T."/>
        </authorList>
    </citation>
    <scope>NUCLEOTIDE SEQUENCE [LARGE SCALE GENOMIC DNA]</scope>
    <source>
        <strain evidence="1 2">JCM 13552</strain>
    </source>
</reference>
<evidence type="ECO:0000313" key="1">
    <source>
        <dbReference type="EMBL" id="EMA55376.1"/>
    </source>
</evidence>
<protein>
    <submittedName>
        <fullName evidence="1">Transposase</fullName>
    </submittedName>
</protein>
<name>M0NBZ0_9EURY</name>
<sequence>MLVLDIEMFSRRGTDPAAAFLSRLAEHHDLSKVELLADSFGYRTALLDWD</sequence>
<dbReference type="EMBL" id="AOMF01000114">
    <property type="protein sequence ID" value="EMA55376.1"/>
    <property type="molecule type" value="Genomic_DNA"/>
</dbReference>
<proteinExistence type="predicted"/>
<comment type="caution">
    <text evidence="1">The sequence shown here is derived from an EMBL/GenBank/DDBJ whole genome shotgun (WGS) entry which is preliminary data.</text>
</comment>
<gene>
    <name evidence="1" type="ORF">C451_05418</name>
</gene>
<dbReference type="Proteomes" id="UP000011680">
    <property type="component" value="Unassembled WGS sequence"/>
</dbReference>
<organism evidence="1 2">
    <name type="scientific">Halococcus thailandensis JCM 13552</name>
    <dbReference type="NCBI Taxonomy" id="1227457"/>
    <lineage>
        <taxon>Archaea</taxon>
        <taxon>Methanobacteriati</taxon>
        <taxon>Methanobacteriota</taxon>
        <taxon>Stenosarchaea group</taxon>
        <taxon>Halobacteria</taxon>
        <taxon>Halobacteriales</taxon>
        <taxon>Halococcaceae</taxon>
        <taxon>Halococcus</taxon>
    </lineage>
</organism>
<keyword evidence="2" id="KW-1185">Reference proteome</keyword>
<evidence type="ECO:0000313" key="2">
    <source>
        <dbReference type="Proteomes" id="UP000011680"/>
    </source>
</evidence>
<dbReference type="AlphaFoldDB" id="M0NBZ0"/>